<evidence type="ECO:0000313" key="3">
    <source>
        <dbReference type="Proteomes" id="UP000816034"/>
    </source>
</evidence>
<dbReference type="RefSeq" id="XP_044546705.1">
    <property type="nucleotide sequence ID" value="XM_044696434.1"/>
</dbReference>
<proteinExistence type="predicted"/>
<keyword evidence="1" id="KW-0732">Signal</keyword>
<comment type="caution">
    <text evidence="2">The sequence shown here is derived from an EMBL/GenBank/DDBJ whole genome shotgun (WGS) entry which is preliminary data.</text>
</comment>
<organism evidence="2 3">
    <name type="scientific">Naegleria lovaniensis</name>
    <name type="common">Amoeba</name>
    <dbReference type="NCBI Taxonomy" id="51637"/>
    <lineage>
        <taxon>Eukaryota</taxon>
        <taxon>Discoba</taxon>
        <taxon>Heterolobosea</taxon>
        <taxon>Tetramitia</taxon>
        <taxon>Eutetramitia</taxon>
        <taxon>Vahlkampfiidae</taxon>
        <taxon>Naegleria</taxon>
    </lineage>
</organism>
<gene>
    <name evidence="2" type="ORF">C9374_006560</name>
</gene>
<sequence>MKKLVVLILLFVLATWMVGVLAVDEDHDEKLSSEFAAAFAKYSDIEKASSLMHSDFVKIQSSSPTDTVSSSSSHTNHFVLKTRMENDEFVKSIAHKYGLTFVRKIPSSDGSVNYILRGVGVMDESYGLSNHNMDTVQAMSGKSALLTAQTIQNIVKKNSDTVLEFYRAKKQNFSKR</sequence>
<accession>A0AA88GIY7</accession>
<dbReference type="Proteomes" id="UP000816034">
    <property type="component" value="Unassembled WGS sequence"/>
</dbReference>
<dbReference type="EMBL" id="PYSW02000028">
    <property type="protein sequence ID" value="KAG2379443.1"/>
    <property type="molecule type" value="Genomic_DNA"/>
</dbReference>
<name>A0AA88GIY7_NAELO</name>
<dbReference type="AlphaFoldDB" id="A0AA88GIY7"/>
<feature type="signal peptide" evidence="1">
    <location>
        <begin position="1"/>
        <end position="22"/>
    </location>
</feature>
<feature type="chain" id="PRO_5041673823" description="DUF4252 domain-containing protein" evidence="1">
    <location>
        <begin position="23"/>
        <end position="176"/>
    </location>
</feature>
<evidence type="ECO:0008006" key="4">
    <source>
        <dbReference type="Google" id="ProtNLM"/>
    </source>
</evidence>
<evidence type="ECO:0000256" key="1">
    <source>
        <dbReference type="SAM" id="SignalP"/>
    </source>
</evidence>
<evidence type="ECO:0000313" key="2">
    <source>
        <dbReference type="EMBL" id="KAG2379443.1"/>
    </source>
</evidence>
<dbReference type="GeneID" id="68099014"/>
<protein>
    <recommendedName>
        <fullName evidence="4">DUF4252 domain-containing protein</fullName>
    </recommendedName>
</protein>
<reference evidence="2 3" key="1">
    <citation type="journal article" date="2018" name="BMC Genomics">
        <title>The genome of Naegleria lovaniensis, the basis for a comparative approach to unravel pathogenicity factors of the human pathogenic amoeba N. fowleri.</title>
        <authorList>
            <person name="Liechti N."/>
            <person name="Schurch N."/>
            <person name="Bruggmann R."/>
            <person name="Wittwer M."/>
        </authorList>
    </citation>
    <scope>NUCLEOTIDE SEQUENCE [LARGE SCALE GENOMIC DNA]</scope>
    <source>
        <strain evidence="2 3">ATCC 30569</strain>
    </source>
</reference>
<keyword evidence="3" id="KW-1185">Reference proteome</keyword>